<keyword evidence="1" id="KW-0479">Metal-binding</keyword>
<gene>
    <name evidence="7" type="ORF">MEUPH1_LOCUS29176</name>
</gene>
<evidence type="ECO:0000313" key="8">
    <source>
        <dbReference type="Proteomes" id="UP001160148"/>
    </source>
</evidence>
<comment type="caution">
    <text evidence="7">The sequence shown here is derived from an EMBL/GenBank/DDBJ whole genome shotgun (WGS) entry which is preliminary data.</text>
</comment>
<reference evidence="7 8" key="1">
    <citation type="submission" date="2023-01" db="EMBL/GenBank/DDBJ databases">
        <authorList>
            <person name="Whitehead M."/>
        </authorList>
    </citation>
    <scope>NUCLEOTIDE SEQUENCE [LARGE SCALE GENOMIC DNA]</scope>
</reference>
<dbReference type="EMBL" id="CARXXK010001361">
    <property type="protein sequence ID" value="CAI6375717.1"/>
    <property type="molecule type" value="Genomic_DNA"/>
</dbReference>
<keyword evidence="8" id="KW-1185">Reference proteome</keyword>
<dbReference type="InterPro" id="IPR006612">
    <property type="entry name" value="THAP_Znf"/>
</dbReference>
<dbReference type="PROSITE" id="PS50950">
    <property type="entry name" value="ZF_THAP"/>
    <property type="match status" value="1"/>
</dbReference>
<accession>A0AAV0Y7W5</accession>
<feature type="domain" description="THAP-type" evidence="6">
    <location>
        <begin position="1"/>
        <end position="81"/>
    </location>
</feature>
<dbReference type="SUPFAM" id="SSF57716">
    <property type="entry name" value="Glucocorticoid receptor-like (DNA-binding domain)"/>
    <property type="match status" value="1"/>
</dbReference>
<evidence type="ECO:0000256" key="3">
    <source>
        <dbReference type="ARBA" id="ARBA00022833"/>
    </source>
</evidence>
<evidence type="ECO:0000259" key="6">
    <source>
        <dbReference type="PROSITE" id="PS50950"/>
    </source>
</evidence>
<evidence type="ECO:0000256" key="5">
    <source>
        <dbReference type="PROSITE-ProRule" id="PRU00309"/>
    </source>
</evidence>
<evidence type="ECO:0000256" key="4">
    <source>
        <dbReference type="ARBA" id="ARBA00023125"/>
    </source>
</evidence>
<evidence type="ECO:0000256" key="2">
    <source>
        <dbReference type="ARBA" id="ARBA00022771"/>
    </source>
</evidence>
<sequence>MGYCWAVGCNHHNQREKCKFFTLPKDLKSRNRWLKLLKRSEQPGRECVVCSYHFKNGHRINGPELQDHLKKAFDNEFPQPPQKRRNQITKKVTILTDTQ</sequence>
<evidence type="ECO:0000256" key="1">
    <source>
        <dbReference type="ARBA" id="ARBA00022723"/>
    </source>
</evidence>
<proteinExistence type="predicted"/>
<name>A0AAV0Y7W5_9HEMI</name>
<keyword evidence="2 5" id="KW-0863">Zinc-finger</keyword>
<dbReference type="GO" id="GO:0008270">
    <property type="term" value="F:zinc ion binding"/>
    <property type="evidence" value="ECO:0007669"/>
    <property type="project" value="UniProtKB-KW"/>
</dbReference>
<protein>
    <recommendedName>
        <fullName evidence="6">THAP-type domain-containing protein</fullName>
    </recommendedName>
</protein>
<keyword evidence="4 5" id="KW-0238">DNA-binding</keyword>
<dbReference type="AlphaFoldDB" id="A0AAV0Y7W5"/>
<dbReference type="Gene3D" id="6.20.210.20">
    <property type="entry name" value="THAP domain"/>
    <property type="match status" value="1"/>
</dbReference>
<dbReference type="Pfam" id="PF05485">
    <property type="entry name" value="THAP"/>
    <property type="match status" value="1"/>
</dbReference>
<organism evidence="7 8">
    <name type="scientific">Macrosiphum euphorbiae</name>
    <name type="common">potato aphid</name>
    <dbReference type="NCBI Taxonomy" id="13131"/>
    <lineage>
        <taxon>Eukaryota</taxon>
        <taxon>Metazoa</taxon>
        <taxon>Ecdysozoa</taxon>
        <taxon>Arthropoda</taxon>
        <taxon>Hexapoda</taxon>
        <taxon>Insecta</taxon>
        <taxon>Pterygota</taxon>
        <taxon>Neoptera</taxon>
        <taxon>Paraneoptera</taxon>
        <taxon>Hemiptera</taxon>
        <taxon>Sternorrhyncha</taxon>
        <taxon>Aphidomorpha</taxon>
        <taxon>Aphidoidea</taxon>
        <taxon>Aphididae</taxon>
        <taxon>Macrosiphini</taxon>
        <taxon>Macrosiphum</taxon>
    </lineage>
</organism>
<dbReference type="Proteomes" id="UP001160148">
    <property type="component" value="Unassembled WGS sequence"/>
</dbReference>
<dbReference type="GO" id="GO:0003677">
    <property type="term" value="F:DNA binding"/>
    <property type="evidence" value="ECO:0007669"/>
    <property type="project" value="UniProtKB-UniRule"/>
</dbReference>
<dbReference type="InterPro" id="IPR038441">
    <property type="entry name" value="THAP_Znf_sf"/>
</dbReference>
<evidence type="ECO:0000313" key="7">
    <source>
        <dbReference type="EMBL" id="CAI6375717.1"/>
    </source>
</evidence>
<keyword evidence="3" id="KW-0862">Zinc</keyword>